<gene>
    <name evidence="6" type="ORF">Cvel_20751</name>
</gene>
<proteinExistence type="inferred from homology"/>
<dbReference type="NCBIfam" id="TIGR00453">
    <property type="entry name" value="ispD"/>
    <property type="match status" value="1"/>
</dbReference>
<reference evidence="6" key="1">
    <citation type="submission" date="2014-11" db="EMBL/GenBank/DDBJ databases">
        <authorList>
            <person name="Otto D Thomas"/>
            <person name="Naeem Raeece"/>
        </authorList>
    </citation>
    <scope>NUCLEOTIDE SEQUENCE</scope>
</reference>
<name>A0A0G4G981_9ALVE</name>
<dbReference type="InterPro" id="IPR029044">
    <property type="entry name" value="Nucleotide-diphossugar_trans"/>
</dbReference>
<evidence type="ECO:0000256" key="5">
    <source>
        <dbReference type="SAM" id="SignalP"/>
    </source>
</evidence>
<dbReference type="GO" id="GO:0008299">
    <property type="term" value="P:isoprenoid biosynthetic process"/>
    <property type="evidence" value="ECO:0007669"/>
    <property type="project" value="InterPro"/>
</dbReference>
<accession>A0A0G4G981</accession>
<evidence type="ECO:0000313" key="6">
    <source>
        <dbReference type="EMBL" id="CEM25134.1"/>
    </source>
</evidence>
<comment type="similarity">
    <text evidence="1">Belongs to the IspD/TarI cytidylyltransferase family. IspD subfamily.</text>
</comment>
<dbReference type="InterPro" id="IPR050088">
    <property type="entry name" value="IspD/TarI_cytidylyltransf_bact"/>
</dbReference>
<dbReference type="PhylomeDB" id="A0A0G4G981"/>
<dbReference type="GO" id="GO:0050518">
    <property type="term" value="F:2-C-methyl-D-erythritol 4-phosphate cytidylyltransferase activity"/>
    <property type="evidence" value="ECO:0007669"/>
    <property type="project" value="InterPro"/>
</dbReference>
<evidence type="ECO:0000256" key="4">
    <source>
        <dbReference type="ARBA" id="ARBA00069967"/>
    </source>
</evidence>
<protein>
    <recommendedName>
        <fullName evidence="4">2-C-methyl-D-erythritol 4-phosphate cytidylyltransferase, chloroplastic</fullName>
    </recommendedName>
</protein>
<dbReference type="Pfam" id="PF01128">
    <property type="entry name" value="IspD"/>
    <property type="match status" value="1"/>
</dbReference>
<dbReference type="HAMAP" id="MF_00108">
    <property type="entry name" value="IspD"/>
    <property type="match status" value="1"/>
</dbReference>
<evidence type="ECO:0000256" key="1">
    <source>
        <dbReference type="ARBA" id="ARBA00009789"/>
    </source>
</evidence>
<organism evidence="6">
    <name type="scientific">Chromera velia CCMP2878</name>
    <dbReference type="NCBI Taxonomy" id="1169474"/>
    <lineage>
        <taxon>Eukaryota</taxon>
        <taxon>Sar</taxon>
        <taxon>Alveolata</taxon>
        <taxon>Colpodellida</taxon>
        <taxon>Chromeraceae</taxon>
        <taxon>Chromera</taxon>
    </lineage>
</organism>
<feature type="chain" id="PRO_5005190140" description="2-C-methyl-D-erythritol 4-phosphate cytidylyltransferase, chloroplastic" evidence="5">
    <location>
        <begin position="20"/>
        <end position="320"/>
    </location>
</feature>
<feature type="signal peptide" evidence="5">
    <location>
        <begin position="1"/>
        <end position="19"/>
    </location>
</feature>
<dbReference type="CDD" id="cd02516">
    <property type="entry name" value="CDP-ME_synthetase"/>
    <property type="match status" value="1"/>
</dbReference>
<evidence type="ECO:0000256" key="3">
    <source>
        <dbReference type="ARBA" id="ARBA00022695"/>
    </source>
</evidence>
<sequence length="320" mass="35108">MMEVLRLLLAVSCLHLVKCLSLSSQHQGRHACFIGSASGHQSLSLPLAALSQKTLRPSRNSVAVASSSSGIETQNDRETAVQNVAVILLAGGVGSRMGANMPKQFLLLRKKPILRYSMELFLSLPFVSHLVLVIAPQYRDEYRLVYEEIAKSREGFHVPELRFADPGKERQNSVSNGMDAAPPECSLLAVHDSARPLVTPEEVEAVVRDAFQHGAAVLGVPMKATVKESEDGQFVVRTIPRQRLWEIHTPQVVKPDVLRRGFAHVEKNRLEVTDDVSVVEALGEPVKLTKGQYTNLKVTTPEDLDAATAILESREALRAA</sequence>
<keyword evidence="5" id="KW-0732">Signal</keyword>
<dbReference type="PANTHER" id="PTHR32125">
    <property type="entry name" value="2-C-METHYL-D-ERYTHRITOL 4-PHOSPHATE CYTIDYLYLTRANSFERASE, CHLOROPLASTIC"/>
    <property type="match status" value="1"/>
</dbReference>
<dbReference type="Gene3D" id="3.90.550.10">
    <property type="entry name" value="Spore Coat Polysaccharide Biosynthesis Protein SpsA, Chain A"/>
    <property type="match status" value="1"/>
</dbReference>
<evidence type="ECO:0000256" key="2">
    <source>
        <dbReference type="ARBA" id="ARBA00022679"/>
    </source>
</evidence>
<dbReference type="PANTHER" id="PTHR32125:SF4">
    <property type="entry name" value="2-C-METHYL-D-ERYTHRITOL 4-PHOSPHATE CYTIDYLYLTRANSFERASE, CHLOROPLASTIC"/>
    <property type="match status" value="1"/>
</dbReference>
<dbReference type="EMBL" id="CDMZ01000983">
    <property type="protein sequence ID" value="CEM25134.1"/>
    <property type="molecule type" value="Genomic_DNA"/>
</dbReference>
<dbReference type="InterPro" id="IPR001228">
    <property type="entry name" value="IspD"/>
</dbReference>
<dbReference type="AlphaFoldDB" id="A0A0G4G981"/>
<keyword evidence="3" id="KW-0548">Nucleotidyltransferase</keyword>
<dbReference type="SUPFAM" id="SSF53448">
    <property type="entry name" value="Nucleotide-diphospho-sugar transferases"/>
    <property type="match status" value="1"/>
</dbReference>
<dbReference type="VEuPathDB" id="CryptoDB:Cvel_20751"/>
<dbReference type="FunFam" id="3.90.550.10:FF:000003">
    <property type="entry name" value="2-C-methyl-D-erythritol 4-phosphate cytidylyltransferase"/>
    <property type="match status" value="1"/>
</dbReference>
<dbReference type="InterPro" id="IPR034683">
    <property type="entry name" value="IspD/TarI"/>
</dbReference>
<keyword evidence="2" id="KW-0808">Transferase</keyword>